<dbReference type="EMBL" id="PVWG01000087">
    <property type="protein sequence ID" value="PSB14507.1"/>
    <property type="molecule type" value="Genomic_DNA"/>
</dbReference>
<dbReference type="OrthoDB" id="462798at2"/>
<accession>A0A2T1D1Z2</accession>
<reference evidence="1 2" key="2">
    <citation type="submission" date="2018-03" db="EMBL/GenBank/DDBJ databases">
        <title>The ancient ancestry and fast evolution of plastids.</title>
        <authorList>
            <person name="Moore K.R."/>
            <person name="Magnabosco C."/>
            <person name="Momper L."/>
            <person name="Gold D.A."/>
            <person name="Bosak T."/>
            <person name="Fournier G.P."/>
        </authorList>
    </citation>
    <scope>NUCLEOTIDE SEQUENCE [LARGE SCALE GENOMIC DNA]</scope>
    <source>
        <strain evidence="1 2">ULC007</strain>
    </source>
</reference>
<dbReference type="STRING" id="1920490.GCA_001895925_03611"/>
<name>A0A2T1D1Z2_9CYAN</name>
<comment type="caution">
    <text evidence="1">The sequence shown here is derived from an EMBL/GenBank/DDBJ whole genome shotgun (WGS) entry which is preliminary data.</text>
</comment>
<reference evidence="1 2" key="1">
    <citation type="submission" date="2018-02" db="EMBL/GenBank/DDBJ databases">
        <authorList>
            <person name="Cohen D.B."/>
            <person name="Kent A.D."/>
        </authorList>
    </citation>
    <scope>NUCLEOTIDE SEQUENCE [LARGE SCALE GENOMIC DNA]</scope>
    <source>
        <strain evidence="1 2">ULC007</strain>
    </source>
</reference>
<keyword evidence="2" id="KW-1185">Reference proteome</keyword>
<evidence type="ECO:0000313" key="2">
    <source>
        <dbReference type="Proteomes" id="UP000238634"/>
    </source>
</evidence>
<evidence type="ECO:0000313" key="1">
    <source>
        <dbReference type="EMBL" id="PSB14507.1"/>
    </source>
</evidence>
<dbReference type="RefSeq" id="WP_073075308.1">
    <property type="nucleotide sequence ID" value="NZ_MPPI01000076.1"/>
</dbReference>
<gene>
    <name evidence="1" type="ORF">C7B65_26360</name>
</gene>
<proteinExistence type="predicted"/>
<dbReference type="Proteomes" id="UP000238634">
    <property type="component" value="Unassembled WGS sequence"/>
</dbReference>
<organism evidence="1 2">
    <name type="scientific">Phormidesmis priestleyi ULC007</name>
    <dbReference type="NCBI Taxonomy" id="1920490"/>
    <lineage>
        <taxon>Bacteria</taxon>
        <taxon>Bacillati</taxon>
        <taxon>Cyanobacteriota</taxon>
        <taxon>Cyanophyceae</taxon>
        <taxon>Leptolyngbyales</taxon>
        <taxon>Leptolyngbyaceae</taxon>
        <taxon>Phormidesmis</taxon>
    </lineage>
</organism>
<protein>
    <submittedName>
        <fullName evidence="1">Fertility inhibition FinO-like protein</fullName>
    </submittedName>
</protein>
<sequence>MPVTGKLELTIKISELPNATTVENGWKSFDIDCEGQIISVTLKPKMFKKLEDAQANFPMWVAAVAGKMGQPTEKGFVLAEPNIQVFEKKPKEPATAG</sequence>
<dbReference type="AlphaFoldDB" id="A0A2T1D1Z2"/>